<reference evidence="1" key="2">
    <citation type="submission" date="2023-05" db="EMBL/GenBank/DDBJ databases">
        <authorList>
            <consortium name="Lawrence Berkeley National Laboratory"/>
            <person name="Steindorff A."/>
            <person name="Hensen N."/>
            <person name="Bonometti L."/>
            <person name="Westerberg I."/>
            <person name="Brannstrom I.O."/>
            <person name="Guillou S."/>
            <person name="Cros-Aarteil S."/>
            <person name="Calhoun S."/>
            <person name="Haridas S."/>
            <person name="Kuo A."/>
            <person name="Mondo S."/>
            <person name="Pangilinan J."/>
            <person name="Riley R."/>
            <person name="Labutti K."/>
            <person name="Andreopoulos B."/>
            <person name="Lipzen A."/>
            <person name="Chen C."/>
            <person name="Yanf M."/>
            <person name="Daum C."/>
            <person name="Ng V."/>
            <person name="Clum A."/>
            <person name="Ohm R."/>
            <person name="Martin F."/>
            <person name="Silar P."/>
            <person name="Natvig D."/>
            <person name="Lalanne C."/>
            <person name="Gautier V."/>
            <person name="Ament-Velasquez S.L."/>
            <person name="Kruys A."/>
            <person name="Hutchinson M.I."/>
            <person name="Powell A.J."/>
            <person name="Barry K."/>
            <person name="Miller A.N."/>
            <person name="Grigoriev I.V."/>
            <person name="Debuchy R."/>
            <person name="Gladieux P."/>
            <person name="Thoren M.H."/>
            <person name="Johannesson H."/>
        </authorList>
    </citation>
    <scope>NUCLEOTIDE SEQUENCE</scope>
    <source>
        <strain evidence="1">PSN309</strain>
    </source>
</reference>
<sequence length="291" mass="32966">MPIQLSTPDEVGQFIESLASSNLTSEAIDEKAQVLVSDAKKLAETQDPEDTDPDGRKLDNYTYGVVSTLVGVIMETPPERQKNLVEFVLKLQQIECHDKNGRILETEGGNVWTDLPTFSWTIRDCYNFDFEHLLNDPDPLGALNKSEVQQARNLAAFLAQTTQIEHNSKGGGLDYSLYALWDLRFAFEEREIKKDTLNEKAFATATMLQASEWMLGCPEVLRDLSRKGVDQPERCGVAGDQYISSIGREWRGFNEERWQLWKDGFQDAQSWVVGEGSQEKIKRVLEKIANL</sequence>
<protein>
    <submittedName>
        <fullName evidence="1">Uncharacterized protein</fullName>
    </submittedName>
</protein>
<evidence type="ECO:0000313" key="1">
    <source>
        <dbReference type="EMBL" id="KAK4192356.1"/>
    </source>
</evidence>
<organism evidence="1 2">
    <name type="scientific">Podospora australis</name>
    <dbReference type="NCBI Taxonomy" id="1536484"/>
    <lineage>
        <taxon>Eukaryota</taxon>
        <taxon>Fungi</taxon>
        <taxon>Dikarya</taxon>
        <taxon>Ascomycota</taxon>
        <taxon>Pezizomycotina</taxon>
        <taxon>Sordariomycetes</taxon>
        <taxon>Sordariomycetidae</taxon>
        <taxon>Sordariales</taxon>
        <taxon>Podosporaceae</taxon>
        <taxon>Podospora</taxon>
    </lineage>
</organism>
<dbReference type="InterPro" id="IPR022085">
    <property type="entry name" value="OpdG"/>
</dbReference>
<keyword evidence="2" id="KW-1185">Reference proteome</keyword>
<comment type="caution">
    <text evidence="1">The sequence shown here is derived from an EMBL/GenBank/DDBJ whole genome shotgun (WGS) entry which is preliminary data.</text>
</comment>
<dbReference type="PANTHER" id="PTHR38797:SF6">
    <property type="match status" value="1"/>
</dbReference>
<gene>
    <name evidence="1" type="ORF">QBC35DRAFT_447670</name>
</gene>
<accession>A0AAN6X2D2</accession>
<name>A0AAN6X2D2_9PEZI</name>
<dbReference type="Proteomes" id="UP001302126">
    <property type="component" value="Unassembled WGS sequence"/>
</dbReference>
<dbReference type="InterPro" id="IPR053204">
    <property type="entry name" value="Oxopyrrolidines_Biosynth-assoc"/>
</dbReference>
<evidence type="ECO:0000313" key="2">
    <source>
        <dbReference type="Proteomes" id="UP001302126"/>
    </source>
</evidence>
<dbReference type="AlphaFoldDB" id="A0AAN6X2D2"/>
<proteinExistence type="predicted"/>
<dbReference type="PANTHER" id="PTHR38797">
    <property type="entry name" value="NUCLEAR PORE COMPLEX PROTEIN NUP85-RELATED"/>
    <property type="match status" value="1"/>
</dbReference>
<dbReference type="Pfam" id="PF12311">
    <property type="entry name" value="DUF3632"/>
    <property type="match status" value="1"/>
</dbReference>
<reference evidence="1" key="1">
    <citation type="journal article" date="2023" name="Mol. Phylogenet. Evol.">
        <title>Genome-scale phylogeny and comparative genomics of the fungal order Sordariales.</title>
        <authorList>
            <person name="Hensen N."/>
            <person name="Bonometti L."/>
            <person name="Westerberg I."/>
            <person name="Brannstrom I.O."/>
            <person name="Guillou S."/>
            <person name="Cros-Aarteil S."/>
            <person name="Calhoun S."/>
            <person name="Haridas S."/>
            <person name="Kuo A."/>
            <person name="Mondo S."/>
            <person name="Pangilinan J."/>
            <person name="Riley R."/>
            <person name="LaButti K."/>
            <person name="Andreopoulos B."/>
            <person name="Lipzen A."/>
            <person name="Chen C."/>
            <person name="Yan M."/>
            <person name="Daum C."/>
            <person name="Ng V."/>
            <person name="Clum A."/>
            <person name="Steindorff A."/>
            <person name="Ohm R.A."/>
            <person name="Martin F."/>
            <person name="Silar P."/>
            <person name="Natvig D.O."/>
            <person name="Lalanne C."/>
            <person name="Gautier V."/>
            <person name="Ament-Velasquez S.L."/>
            <person name="Kruys A."/>
            <person name="Hutchinson M.I."/>
            <person name="Powell A.J."/>
            <person name="Barry K."/>
            <person name="Miller A.N."/>
            <person name="Grigoriev I.V."/>
            <person name="Debuchy R."/>
            <person name="Gladieux P."/>
            <person name="Hiltunen Thoren M."/>
            <person name="Johannesson H."/>
        </authorList>
    </citation>
    <scope>NUCLEOTIDE SEQUENCE</scope>
    <source>
        <strain evidence="1">PSN309</strain>
    </source>
</reference>
<dbReference type="EMBL" id="MU864355">
    <property type="protein sequence ID" value="KAK4192356.1"/>
    <property type="molecule type" value="Genomic_DNA"/>
</dbReference>